<feature type="transmembrane region" description="Helical" evidence="4">
    <location>
        <begin position="513"/>
        <end position="531"/>
    </location>
</feature>
<keyword evidence="6" id="KW-1185">Reference proteome</keyword>
<evidence type="ECO:0000313" key="5">
    <source>
        <dbReference type="EMBL" id="CAI2379520.1"/>
    </source>
</evidence>
<dbReference type="GO" id="GO:0007166">
    <property type="term" value="P:cell surface receptor signaling pathway"/>
    <property type="evidence" value="ECO:0007669"/>
    <property type="project" value="TreeGrafter"/>
</dbReference>
<dbReference type="GO" id="GO:0004222">
    <property type="term" value="F:metalloendopeptidase activity"/>
    <property type="evidence" value="ECO:0007669"/>
    <property type="project" value="TreeGrafter"/>
</dbReference>
<feature type="transmembrane region" description="Helical" evidence="4">
    <location>
        <begin position="479"/>
        <end position="501"/>
    </location>
</feature>
<dbReference type="NCBIfam" id="TIGR02232">
    <property type="entry name" value="myxo_disulf_rpt"/>
    <property type="match status" value="3"/>
</dbReference>
<dbReference type="PANTHER" id="PTHR46130:SF3">
    <property type="entry name" value="CHROMOSOME UNDETERMINED SCAFFOLD_33, WHOLE GENOME SHOTGUN SEQUENCE"/>
    <property type="match status" value="1"/>
</dbReference>
<evidence type="ECO:0000313" key="6">
    <source>
        <dbReference type="Proteomes" id="UP001295684"/>
    </source>
</evidence>
<proteinExistence type="predicted"/>
<dbReference type="AlphaFoldDB" id="A0AAD2D4D7"/>
<evidence type="ECO:0000256" key="2">
    <source>
        <dbReference type="ARBA" id="ARBA00022737"/>
    </source>
</evidence>
<keyword evidence="2" id="KW-0677">Repeat</keyword>
<dbReference type="InterPro" id="IPR011936">
    <property type="entry name" value="Myxo_disulph_rpt"/>
</dbReference>
<sequence length="610" mass="67687">MKTPPGRSLAATCGDGTVETPEQCDDSNTISGDGCSSTCTLEAGYQWDGTEVQDICGDGLVVTRKKDYIEYCDDGNTINGDGCDSTCTKEIGYVCYGGAFDSVDSCEELCGDGIRLNGFLGNTSENYCDDGNNLSGDGCSEQCQVESGFECSGGSISSSDICTKICQVENCVQCKEDDENKCIVCENGSSMQDDLTCLKSNVTVEVKQMGQTTTAAAGAAASVAVGISALSFSSPMAIWILANQFQLFSLFLLTNANLPTDIKEYIKGNSMFSFTMEFLPFSDSVKKNGLISKFDKEQKHESLQTIGLESQSVIVNNTGFVITLILLLIVHAMISCLPRKEEEDDEQSSKAKFNKLIKKAYQIFTLGVYIRFILEAFQYLLFSCMSEIKLFNFSRTFRIISTSVAFGVLILTILFFVICIRQALQEPEVIVIVDSQRSKLDEFNAGLKKKRYVRVYSPMLLFRRYFFVIWLVFCLELSQLLIVSGMVVFQAIFVLVLLVLRPFEDKVNNIIELLNEFIFTVLLIILCQINTEKAWTGEITSLFLWTMLMNTILITFILVVSLILQLKRKCANSKEDSSPGGSNKVMNVPDISVRNISIDLTLFWPIFNNI</sequence>
<evidence type="ECO:0000256" key="3">
    <source>
        <dbReference type="ARBA" id="ARBA00023157"/>
    </source>
</evidence>
<keyword evidence="4" id="KW-0812">Transmembrane</keyword>
<reference evidence="5" key="1">
    <citation type="submission" date="2023-07" db="EMBL/GenBank/DDBJ databases">
        <authorList>
            <consortium name="AG Swart"/>
            <person name="Singh M."/>
            <person name="Singh A."/>
            <person name="Seah K."/>
            <person name="Emmerich C."/>
        </authorList>
    </citation>
    <scope>NUCLEOTIDE SEQUENCE</scope>
    <source>
        <strain evidence="5">DP1</strain>
    </source>
</reference>
<feature type="transmembrane region" description="Helical" evidence="4">
    <location>
        <begin position="360"/>
        <end position="379"/>
    </location>
</feature>
<dbReference type="Proteomes" id="UP001295684">
    <property type="component" value="Unassembled WGS sequence"/>
</dbReference>
<accession>A0AAD2D4D7</accession>
<feature type="transmembrane region" description="Helical" evidence="4">
    <location>
        <begin position="543"/>
        <end position="564"/>
    </location>
</feature>
<dbReference type="GO" id="GO:0006508">
    <property type="term" value="P:proteolysis"/>
    <property type="evidence" value="ECO:0007669"/>
    <property type="project" value="TreeGrafter"/>
</dbReference>
<protein>
    <recommendedName>
        <fullName evidence="7">DUF4215 domain-containing protein</fullName>
    </recommendedName>
</protein>
<keyword evidence="4" id="KW-0472">Membrane</keyword>
<organism evidence="5 6">
    <name type="scientific">Euplotes crassus</name>
    <dbReference type="NCBI Taxonomy" id="5936"/>
    <lineage>
        <taxon>Eukaryota</taxon>
        <taxon>Sar</taxon>
        <taxon>Alveolata</taxon>
        <taxon>Ciliophora</taxon>
        <taxon>Intramacronucleata</taxon>
        <taxon>Spirotrichea</taxon>
        <taxon>Hypotrichia</taxon>
        <taxon>Euplotida</taxon>
        <taxon>Euplotidae</taxon>
        <taxon>Moneuplotes</taxon>
    </lineage>
</organism>
<dbReference type="PANTHER" id="PTHR46130">
    <property type="entry name" value="LAMGL DOMAIN-CONTAINING PROTEIN"/>
    <property type="match status" value="1"/>
</dbReference>
<keyword evidence="1" id="KW-0732">Signal</keyword>
<feature type="transmembrane region" description="Helical" evidence="4">
    <location>
        <begin position="455"/>
        <end position="473"/>
    </location>
</feature>
<keyword evidence="4" id="KW-1133">Transmembrane helix</keyword>
<dbReference type="InterPro" id="IPR043543">
    <property type="entry name" value="PAPPA/PAPPA2"/>
</dbReference>
<feature type="transmembrane region" description="Helical" evidence="4">
    <location>
        <begin position="319"/>
        <end position="339"/>
    </location>
</feature>
<evidence type="ECO:0000256" key="4">
    <source>
        <dbReference type="SAM" id="Phobius"/>
    </source>
</evidence>
<name>A0AAD2D4D7_EUPCR</name>
<dbReference type="Pfam" id="PF13948">
    <property type="entry name" value="DUF4215"/>
    <property type="match status" value="3"/>
</dbReference>
<gene>
    <name evidence="5" type="ORF">ECRASSUSDP1_LOCUS20930</name>
</gene>
<keyword evidence="3" id="KW-1015">Disulfide bond</keyword>
<dbReference type="GO" id="GO:0005615">
    <property type="term" value="C:extracellular space"/>
    <property type="evidence" value="ECO:0007669"/>
    <property type="project" value="TreeGrafter"/>
</dbReference>
<dbReference type="EMBL" id="CAMPGE010021370">
    <property type="protein sequence ID" value="CAI2379520.1"/>
    <property type="molecule type" value="Genomic_DNA"/>
</dbReference>
<evidence type="ECO:0008006" key="7">
    <source>
        <dbReference type="Google" id="ProtNLM"/>
    </source>
</evidence>
<feature type="transmembrane region" description="Helical" evidence="4">
    <location>
        <begin position="399"/>
        <end position="420"/>
    </location>
</feature>
<evidence type="ECO:0000256" key="1">
    <source>
        <dbReference type="ARBA" id="ARBA00022729"/>
    </source>
</evidence>
<comment type="caution">
    <text evidence="5">The sequence shown here is derived from an EMBL/GenBank/DDBJ whole genome shotgun (WGS) entry which is preliminary data.</text>
</comment>